<dbReference type="Gene3D" id="3.50.50.60">
    <property type="entry name" value="FAD/NAD(P)-binding domain"/>
    <property type="match status" value="2"/>
</dbReference>
<feature type="domain" description="FAD-dependent oxidoreductase 2 FAD-binding" evidence="5">
    <location>
        <begin position="15"/>
        <end position="553"/>
    </location>
</feature>
<dbReference type="PANTHER" id="PTHR43400:SF10">
    <property type="entry name" value="3-OXOSTEROID 1-DEHYDROGENASE"/>
    <property type="match status" value="1"/>
</dbReference>
<gene>
    <name evidence="6" type="ORF">EAS61_15940</name>
</gene>
<evidence type="ECO:0000256" key="3">
    <source>
        <dbReference type="ARBA" id="ARBA00022827"/>
    </source>
</evidence>
<dbReference type="AlphaFoldDB" id="A0A4Q0QPJ0"/>
<keyword evidence="3" id="KW-0274">FAD</keyword>
<sequence length="577" mass="61674">MTGNERSAIETYECDVLVAGSGASGMSAAITARSRGLDVLIVEKESRFGGTTARSGGWLWIPGTSLAKAYGIEETPEQARTYLRHEAGNNYDAARVDAFLSAGPEAVDFFITKTALRFDMPLVFPDYHAEAPGGAQGGRSMVTRPFDGRELGDHIKTLGMPLPELTVFGMMLGSGKEIIHFMRVTKSLASAVYVAKRLSRHFMDVLRYGRGMTLTNGNALAGRLAKSALDLRIPMWLSSPVRELTVENRAVTGAIVSREGRDVRVLARQGVVLACGGFPHDVERRRKMFPHAPTGTEHYSPGPTGNTGDGLRLAESAGGHVEDRLPNAAAWVPVSLTTRKDGSKGVMPHFIDRAKPGVIAVMRDGRRFANEGNSYHDFVQAMMKAAKPGEEIAAFLVCDHKTLRKYGLGCVPPFPMPLGHHLRTGYLMRGDTLEALAAKAGIDAKAFTETVKQFNATAPQGHDAAFGKGSKAYNRYQGDALHGPNPCVAPIENGPFYAIKMVVGDLGTYAGILTDENARALDAEGRVIPGLYAAGNDMASIMGGNYPGAGITLGPALTFGYIAGRHLADSAAKRKAA</sequence>
<name>A0A4Q0QPJ0_9BRAD</name>
<protein>
    <submittedName>
        <fullName evidence="6">FAD-dependent oxidoreductase</fullName>
    </submittedName>
</protein>
<dbReference type="Proteomes" id="UP000290174">
    <property type="component" value="Unassembled WGS sequence"/>
</dbReference>
<dbReference type="Pfam" id="PF00890">
    <property type="entry name" value="FAD_binding_2"/>
    <property type="match status" value="1"/>
</dbReference>
<evidence type="ECO:0000259" key="5">
    <source>
        <dbReference type="Pfam" id="PF00890"/>
    </source>
</evidence>
<accession>A0A4Q0QPJ0</accession>
<dbReference type="InterPro" id="IPR003953">
    <property type="entry name" value="FAD-dep_OxRdtase_2_FAD-bd"/>
</dbReference>
<dbReference type="RefSeq" id="WP_128936196.1">
    <property type="nucleotide sequence ID" value="NZ_CP022221.1"/>
</dbReference>
<dbReference type="InterPro" id="IPR050315">
    <property type="entry name" value="FAD-oxidoreductase_2"/>
</dbReference>
<evidence type="ECO:0000313" key="7">
    <source>
        <dbReference type="Proteomes" id="UP000290174"/>
    </source>
</evidence>
<organism evidence="6 7">
    <name type="scientific">Bradyrhizobium zhanjiangense</name>
    <dbReference type="NCBI Taxonomy" id="1325107"/>
    <lineage>
        <taxon>Bacteria</taxon>
        <taxon>Pseudomonadati</taxon>
        <taxon>Pseudomonadota</taxon>
        <taxon>Alphaproteobacteria</taxon>
        <taxon>Hyphomicrobiales</taxon>
        <taxon>Nitrobacteraceae</taxon>
        <taxon>Bradyrhizobium</taxon>
    </lineage>
</organism>
<keyword evidence="2" id="KW-0285">Flavoprotein</keyword>
<dbReference type="EMBL" id="RKMK01000012">
    <property type="protein sequence ID" value="RXG96748.1"/>
    <property type="molecule type" value="Genomic_DNA"/>
</dbReference>
<evidence type="ECO:0000256" key="1">
    <source>
        <dbReference type="ARBA" id="ARBA00001974"/>
    </source>
</evidence>
<dbReference type="InterPro" id="IPR027477">
    <property type="entry name" value="Succ_DH/fumarate_Rdtase_cat_sf"/>
</dbReference>
<comment type="cofactor">
    <cofactor evidence="1">
        <name>FAD</name>
        <dbReference type="ChEBI" id="CHEBI:57692"/>
    </cofactor>
</comment>
<keyword evidence="4" id="KW-0560">Oxidoreductase</keyword>
<dbReference type="NCBIfam" id="NF004789">
    <property type="entry name" value="PRK06134.1"/>
    <property type="match status" value="1"/>
</dbReference>
<comment type="caution">
    <text evidence="6">The sequence shown here is derived from an EMBL/GenBank/DDBJ whole genome shotgun (WGS) entry which is preliminary data.</text>
</comment>
<evidence type="ECO:0000313" key="6">
    <source>
        <dbReference type="EMBL" id="RXG96748.1"/>
    </source>
</evidence>
<dbReference type="InterPro" id="IPR036188">
    <property type="entry name" value="FAD/NAD-bd_sf"/>
</dbReference>
<evidence type="ECO:0000256" key="4">
    <source>
        <dbReference type="ARBA" id="ARBA00023002"/>
    </source>
</evidence>
<dbReference type="GO" id="GO:0016491">
    <property type="term" value="F:oxidoreductase activity"/>
    <property type="evidence" value="ECO:0007669"/>
    <property type="project" value="UniProtKB-KW"/>
</dbReference>
<reference evidence="6 7" key="1">
    <citation type="submission" date="2018-11" db="EMBL/GenBank/DDBJ databases">
        <title>Bradyrhizobium sp. nov., isolated from effective nodules of peanut in China.</title>
        <authorList>
            <person name="Li Y."/>
        </authorList>
    </citation>
    <scope>NUCLEOTIDE SEQUENCE [LARGE SCALE GENOMIC DNA]</scope>
    <source>
        <strain evidence="6 7">CCBAU 51770</strain>
    </source>
</reference>
<dbReference type="SUPFAM" id="SSF56425">
    <property type="entry name" value="Succinate dehydrogenase/fumarate reductase flavoprotein, catalytic domain"/>
    <property type="match status" value="1"/>
</dbReference>
<dbReference type="PANTHER" id="PTHR43400">
    <property type="entry name" value="FUMARATE REDUCTASE"/>
    <property type="match status" value="1"/>
</dbReference>
<evidence type="ECO:0000256" key="2">
    <source>
        <dbReference type="ARBA" id="ARBA00022630"/>
    </source>
</evidence>
<dbReference type="GO" id="GO:0008202">
    <property type="term" value="P:steroid metabolic process"/>
    <property type="evidence" value="ECO:0007669"/>
    <property type="project" value="UniProtKB-ARBA"/>
</dbReference>
<proteinExistence type="predicted"/>
<dbReference type="SUPFAM" id="SSF51905">
    <property type="entry name" value="FAD/NAD(P)-binding domain"/>
    <property type="match status" value="1"/>
</dbReference>